<dbReference type="FunFam" id="3.30.70.380:FF:000003">
    <property type="entry name" value="Phenylalanine--tRNA ligase chloroplastic/mitochondrial"/>
    <property type="match status" value="1"/>
</dbReference>
<sequence>MNGICSQSLTQSLLANVCLGDGEKFSEVQLIDNFTNKKEMTSHCYIIAYRSMERSLMDEEINELQTPLIGETNRTERSQLYPSCYKDSSFWINESFTENNLCEVVRGIAGDLAEEVLLIDNFTNKKGMSSHCYMIAYGSMERSLTN</sequence>
<keyword evidence="9" id="KW-0496">Mitochondrion</keyword>
<feature type="domain" description="FDX-ACB" evidence="14">
    <location>
        <begin position="79"/>
        <end position="146"/>
    </location>
</feature>
<dbReference type="Pfam" id="PF03147">
    <property type="entry name" value="FDX-ACB"/>
    <property type="match status" value="1"/>
</dbReference>
<evidence type="ECO:0000256" key="5">
    <source>
        <dbReference type="ARBA" id="ARBA00022741"/>
    </source>
</evidence>
<comment type="catalytic activity">
    <reaction evidence="12">
        <text>tRNA(Phe) + L-phenylalanine + ATP = L-phenylalanyl-tRNA(Phe) + AMP + diphosphate + H(+)</text>
        <dbReference type="Rhea" id="RHEA:19413"/>
        <dbReference type="Rhea" id="RHEA-COMP:9668"/>
        <dbReference type="Rhea" id="RHEA-COMP:9699"/>
        <dbReference type="ChEBI" id="CHEBI:15378"/>
        <dbReference type="ChEBI" id="CHEBI:30616"/>
        <dbReference type="ChEBI" id="CHEBI:33019"/>
        <dbReference type="ChEBI" id="CHEBI:58095"/>
        <dbReference type="ChEBI" id="CHEBI:78442"/>
        <dbReference type="ChEBI" id="CHEBI:78531"/>
        <dbReference type="ChEBI" id="CHEBI:456215"/>
        <dbReference type="EC" id="6.1.1.20"/>
    </reaction>
</comment>
<dbReference type="SMART" id="SM00896">
    <property type="entry name" value="FDX-ACB"/>
    <property type="match status" value="1"/>
</dbReference>
<evidence type="ECO:0000256" key="2">
    <source>
        <dbReference type="ARBA" id="ARBA00008226"/>
    </source>
</evidence>
<organism evidence="15 16">
    <name type="scientific">Quercus suber</name>
    <name type="common">Cork oak</name>
    <dbReference type="NCBI Taxonomy" id="58331"/>
    <lineage>
        <taxon>Eukaryota</taxon>
        <taxon>Viridiplantae</taxon>
        <taxon>Streptophyta</taxon>
        <taxon>Embryophyta</taxon>
        <taxon>Tracheophyta</taxon>
        <taxon>Spermatophyta</taxon>
        <taxon>Magnoliopsida</taxon>
        <taxon>eudicotyledons</taxon>
        <taxon>Gunneridae</taxon>
        <taxon>Pentapetalae</taxon>
        <taxon>rosids</taxon>
        <taxon>fabids</taxon>
        <taxon>Fagales</taxon>
        <taxon>Fagaceae</taxon>
        <taxon>Quercus</taxon>
    </lineage>
</organism>
<keyword evidence="5" id="KW-0547">Nucleotide-binding</keyword>
<name>A0AAW0KA60_QUESU</name>
<dbReference type="EMBL" id="PKMF04000363">
    <property type="protein sequence ID" value="KAK7835842.1"/>
    <property type="molecule type" value="Genomic_DNA"/>
</dbReference>
<dbReference type="GO" id="GO:0004826">
    <property type="term" value="F:phenylalanine-tRNA ligase activity"/>
    <property type="evidence" value="ECO:0007669"/>
    <property type="project" value="UniProtKB-EC"/>
</dbReference>
<dbReference type="Proteomes" id="UP000237347">
    <property type="component" value="Unassembled WGS sequence"/>
</dbReference>
<evidence type="ECO:0000256" key="4">
    <source>
        <dbReference type="ARBA" id="ARBA00022598"/>
    </source>
</evidence>
<comment type="function">
    <text evidence="13">Is responsible for the charging of tRNA(Phe) with phenylalanine in mitochondrial translation.</text>
</comment>
<keyword evidence="10" id="KW-0030">Aminoacyl-tRNA synthetase</keyword>
<comment type="similarity">
    <text evidence="2">Belongs to the class-II aminoacyl-tRNA synthetase family.</text>
</comment>
<evidence type="ECO:0000256" key="13">
    <source>
        <dbReference type="ARBA" id="ARBA00057761"/>
    </source>
</evidence>
<protein>
    <recommendedName>
        <fullName evidence="3">phenylalanine--tRNA ligase</fullName>
        <ecNumber evidence="3">6.1.1.20</ecNumber>
    </recommendedName>
    <alternativeName>
        <fullName evidence="11">Phenylalanyl-tRNA synthetase</fullName>
    </alternativeName>
</protein>
<comment type="caution">
    <text evidence="15">The sequence shown here is derived from an EMBL/GenBank/DDBJ whole genome shotgun (WGS) entry which is preliminary data.</text>
</comment>
<evidence type="ECO:0000256" key="9">
    <source>
        <dbReference type="ARBA" id="ARBA00023128"/>
    </source>
</evidence>
<keyword evidence="7" id="KW-0648">Protein biosynthesis</keyword>
<keyword evidence="8" id="KW-0809">Transit peptide</keyword>
<proteinExistence type="inferred from homology"/>
<gene>
    <name evidence="15" type="ORF">CFP56_023049</name>
</gene>
<evidence type="ECO:0000259" key="14">
    <source>
        <dbReference type="PROSITE" id="PS51447"/>
    </source>
</evidence>
<evidence type="ECO:0000313" key="16">
    <source>
        <dbReference type="Proteomes" id="UP000237347"/>
    </source>
</evidence>
<keyword evidence="6" id="KW-0067">ATP-binding</keyword>
<dbReference type="PROSITE" id="PS51447">
    <property type="entry name" value="FDX_ACB"/>
    <property type="match status" value="1"/>
</dbReference>
<dbReference type="Gene3D" id="3.30.70.380">
    <property type="entry name" value="Ferrodoxin-fold anticodon-binding domain"/>
    <property type="match status" value="2"/>
</dbReference>
<keyword evidence="16" id="KW-1185">Reference proteome</keyword>
<accession>A0AAW0KA60</accession>
<evidence type="ECO:0000256" key="1">
    <source>
        <dbReference type="ARBA" id="ARBA00004305"/>
    </source>
</evidence>
<comment type="subcellular location">
    <subcellularLocation>
        <location evidence="1">Mitochondrion matrix</location>
    </subcellularLocation>
</comment>
<reference evidence="15 16" key="1">
    <citation type="journal article" date="2018" name="Sci. Data">
        <title>The draft genome sequence of cork oak.</title>
        <authorList>
            <person name="Ramos A.M."/>
            <person name="Usie A."/>
            <person name="Barbosa P."/>
            <person name="Barros P.M."/>
            <person name="Capote T."/>
            <person name="Chaves I."/>
            <person name="Simoes F."/>
            <person name="Abreu I."/>
            <person name="Carrasquinho I."/>
            <person name="Faro C."/>
            <person name="Guimaraes J.B."/>
            <person name="Mendonca D."/>
            <person name="Nobrega F."/>
            <person name="Rodrigues L."/>
            <person name="Saibo N.J.M."/>
            <person name="Varela M.C."/>
            <person name="Egas C."/>
            <person name="Matos J."/>
            <person name="Miguel C.M."/>
            <person name="Oliveira M.M."/>
            <person name="Ricardo C.P."/>
            <person name="Goncalves S."/>
        </authorList>
    </citation>
    <scope>NUCLEOTIDE SEQUENCE [LARGE SCALE GENOMIC DNA]</scope>
    <source>
        <strain evidence="16">cv. HL8</strain>
    </source>
</reference>
<keyword evidence="4 15" id="KW-0436">Ligase</keyword>
<evidence type="ECO:0000256" key="8">
    <source>
        <dbReference type="ARBA" id="ARBA00022946"/>
    </source>
</evidence>
<dbReference type="SUPFAM" id="SSF54991">
    <property type="entry name" value="Anticodon-binding domain of PheRS"/>
    <property type="match status" value="2"/>
</dbReference>
<evidence type="ECO:0000313" key="15">
    <source>
        <dbReference type="EMBL" id="KAK7835842.1"/>
    </source>
</evidence>
<evidence type="ECO:0000256" key="10">
    <source>
        <dbReference type="ARBA" id="ARBA00023146"/>
    </source>
</evidence>
<evidence type="ECO:0000256" key="12">
    <source>
        <dbReference type="ARBA" id="ARBA00049255"/>
    </source>
</evidence>
<dbReference type="InterPro" id="IPR005121">
    <property type="entry name" value="Fdx_antiC-bd"/>
</dbReference>
<dbReference type="GO" id="GO:0006412">
    <property type="term" value="P:translation"/>
    <property type="evidence" value="ECO:0007669"/>
    <property type="project" value="UniProtKB-KW"/>
</dbReference>
<evidence type="ECO:0000256" key="7">
    <source>
        <dbReference type="ARBA" id="ARBA00022917"/>
    </source>
</evidence>
<dbReference type="AlphaFoldDB" id="A0AAW0KA60"/>
<evidence type="ECO:0000256" key="11">
    <source>
        <dbReference type="ARBA" id="ARBA00031194"/>
    </source>
</evidence>
<dbReference type="InterPro" id="IPR036690">
    <property type="entry name" value="Fdx_antiC-bd_sf"/>
</dbReference>
<dbReference type="GO" id="GO:0005759">
    <property type="term" value="C:mitochondrial matrix"/>
    <property type="evidence" value="ECO:0007669"/>
    <property type="project" value="UniProtKB-SubCell"/>
</dbReference>
<evidence type="ECO:0000256" key="3">
    <source>
        <dbReference type="ARBA" id="ARBA00012814"/>
    </source>
</evidence>
<dbReference type="EC" id="6.1.1.20" evidence="3"/>
<feature type="non-terminal residue" evidence="15">
    <location>
        <position position="146"/>
    </location>
</feature>
<evidence type="ECO:0000256" key="6">
    <source>
        <dbReference type="ARBA" id="ARBA00022840"/>
    </source>
</evidence>
<dbReference type="GO" id="GO:0005524">
    <property type="term" value="F:ATP binding"/>
    <property type="evidence" value="ECO:0007669"/>
    <property type="project" value="UniProtKB-KW"/>
</dbReference>